<dbReference type="GO" id="GO:0016874">
    <property type="term" value="F:ligase activity"/>
    <property type="evidence" value="ECO:0007669"/>
    <property type="project" value="UniProtKB-KW"/>
</dbReference>
<organism evidence="4 5">
    <name type="scientific">Chromobacterium violaceum</name>
    <dbReference type="NCBI Taxonomy" id="536"/>
    <lineage>
        <taxon>Bacteria</taxon>
        <taxon>Pseudomonadati</taxon>
        <taxon>Pseudomonadota</taxon>
        <taxon>Betaproteobacteria</taxon>
        <taxon>Neisseriales</taxon>
        <taxon>Chromobacteriaceae</taxon>
        <taxon>Chromobacterium</taxon>
    </lineage>
</organism>
<keyword evidence="3" id="KW-0436">Ligase</keyword>
<evidence type="ECO:0000256" key="2">
    <source>
        <dbReference type="ARBA" id="ARBA00022553"/>
    </source>
</evidence>
<dbReference type="InterPro" id="IPR042099">
    <property type="entry name" value="ANL_N_sf"/>
</dbReference>
<dbReference type="GO" id="GO:0005737">
    <property type="term" value="C:cytoplasm"/>
    <property type="evidence" value="ECO:0007669"/>
    <property type="project" value="TreeGrafter"/>
</dbReference>
<evidence type="ECO:0000256" key="1">
    <source>
        <dbReference type="ARBA" id="ARBA00022450"/>
    </source>
</evidence>
<dbReference type="SUPFAM" id="SSF56801">
    <property type="entry name" value="Acetyl-CoA synthetase-like"/>
    <property type="match status" value="1"/>
</dbReference>
<reference evidence="4 5" key="1">
    <citation type="submission" date="2018-12" db="EMBL/GenBank/DDBJ databases">
        <authorList>
            <consortium name="Pathogen Informatics"/>
        </authorList>
    </citation>
    <scope>NUCLEOTIDE SEQUENCE [LARGE SCALE GENOMIC DNA]</scope>
    <source>
        <strain evidence="4 5">NCTC9695</strain>
    </source>
</reference>
<name>A0A447T9U9_CHRVL</name>
<evidence type="ECO:0000256" key="3">
    <source>
        <dbReference type="ARBA" id="ARBA00022598"/>
    </source>
</evidence>
<keyword evidence="2" id="KW-0597">Phosphoprotein</keyword>
<dbReference type="Proteomes" id="UP000275777">
    <property type="component" value="Chromosome"/>
</dbReference>
<dbReference type="GO" id="GO:0043041">
    <property type="term" value="P:amino acid activation for nonribosomal peptide biosynthetic process"/>
    <property type="evidence" value="ECO:0007669"/>
    <property type="project" value="TreeGrafter"/>
</dbReference>
<evidence type="ECO:0000313" key="4">
    <source>
        <dbReference type="EMBL" id="VEB41644.1"/>
    </source>
</evidence>
<dbReference type="AlphaFoldDB" id="A0A447T9U9"/>
<dbReference type="PANTHER" id="PTHR45527:SF11">
    <property type="entry name" value="NONRIBOSOMAL PEPTIDE SYNTHETASE 5"/>
    <property type="match status" value="1"/>
</dbReference>
<accession>A0A447T9U9</accession>
<dbReference type="PANTHER" id="PTHR45527">
    <property type="entry name" value="NONRIBOSOMAL PEPTIDE SYNTHETASE"/>
    <property type="match status" value="1"/>
</dbReference>
<dbReference type="EMBL" id="LR134182">
    <property type="protein sequence ID" value="VEB41644.1"/>
    <property type="molecule type" value="Genomic_DNA"/>
</dbReference>
<protein>
    <submittedName>
        <fullName evidence="4">Linear gramicidin synthase subunit D</fullName>
    </submittedName>
</protein>
<gene>
    <name evidence="4" type="primary">lgrD_1</name>
    <name evidence="4" type="ORF">NCTC9695_02077</name>
</gene>
<proteinExistence type="predicted"/>
<sequence length="74" mass="8063">MLVGHRALAHFVSSAGQFYRVRTGERILQFAPLHFDASIEEIFLALCHGGTLALRDDAMLESMPAFADAVRGCG</sequence>
<keyword evidence="1" id="KW-0596">Phosphopantetheine</keyword>
<dbReference type="GO" id="GO:0031177">
    <property type="term" value="F:phosphopantetheine binding"/>
    <property type="evidence" value="ECO:0007669"/>
    <property type="project" value="TreeGrafter"/>
</dbReference>
<evidence type="ECO:0000313" key="5">
    <source>
        <dbReference type="Proteomes" id="UP000275777"/>
    </source>
</evidence>
<dbReference type="Gene3D" id="3.40.50.12780">
    <property type="entry name" value="N-terminal domain of ligase-like"/>
    <property type="match status" value="1"/>
</dbReference>
<dbReference type="GO" id="GO:0044550">
    <property type="term" value="P:secondary metabolite biosynthetic process"/>
    <property type="evidence" value="ECO:0007669"/>
    <property type="project" value="TreeGrafter"/>
</dbReference>